<feature type="compositionally biased region" description="Polar residues" evidence="1">
    <location>
        <begin position="61"/>
        <end position="71"/>
    </location>
</feature>
<keyword evidence="3" id="KW-1185">Reference proteome</keyword>
<accession>A0A0N0U4V4</accession>
<feature type="compositionally biased region" description="Low complexity" evidence="1">
    <location>
        <begin position="254"/>
        <end position="266"/>
    </location>
</feature>
<dbReference type="Proteomes" id="UP000053105">
    <property type="component" value="Unassembled WGS sequence"/>
</dbReference>
<feature type="compositionally biased region" description="Basic and acidic residues" evidence="1">
    <location>
        <begin position="40"/>
        <end position="60"/>
    </location>
</feature>
<organism evidence="2 3">
    <name type="scientific">Melipona quadrifasciata</name>
    <dbReference type="NCBI Taxonomy" id="166423"/>
    <lineage>
        <taxon>Eukaryota</taxon>
        <taxon>Metazoa</taxon>
        <taxon>Ecdysozoa</taxon>
        <taxon>Arthropoda</taxon>
        <taxon>Hexapoda</taxon>
        <taxon>Insecta</taxon>
        <taxon>Pterygota</taxon>
        <taxon>Neoptera</taxon>
        <taxon>Endopterygota</taxon>
        <taxon>Hymenoptera</taxon>
        <taxon>Apocrita</taxon>
        <taxon>Aculeata</taxon>
        <taxon>Apoidea</taxon>
        <taxon>Anthophila</taxon>
        <taxon>Apidae</taxon>
        <taxon>Melipona</taxon>
    </lineage>
</organism>
<gene>
    <name evidence="2" type="ORF">WN51_14666</name>
</gene>
<feature type="region of interest" description="Disordered" evidence="1">
    <location>
        <begin position="247"/>
        <end position="271"/>
    </location>
</feature>
<feature type="compositionally biased region" description="Basic residues" evidence="1">
    <location>
        <begin position="79"/>
        <end position="92"/>
    </location>
</feature>
<sequence length="381" mass="42171">MPNENAPVCGCGVVVDLPKSRNGALSSRKLTIRIPKSKGGKSDGRAAKKQQDDARGKSRSSETGSCSSVTEQARPVTKSSKHEKRLNHSRRTRSADRAESHYTYIDSGSSILGGGIRENTIPEALYATIPDTPNTSANETGNSQLNTQSRSQPVYAIPSMVSPPPTYDVAISKTWQVSDYYQSSPVGNGFSLTGETRPTCAYTYIYIFFFITENEKKPIGALIFQTGLPPTYEEYLCHKYAMISRSHTPPPPWSDSTTTTTTTTPTAQNVHVRRELLASQPELREYLAQLSLSQNNERSVGHHHHHQGTVLRDSSYLSNQQISREQVRTQQRARAMPPRSQSESRVQQQRIATMYEDGAFCMETTALQSAFENGIALCSLM</sequence>
<evidence type="ECO:0000256" key="1">
    <source>
        <dbReference type="SAM" id="MobiDB-lite"/>
    </source>
</evidence>
<dbReference type="OrthoDB" id="7653387at2759"/>
<protein>
    <submittedName>
        <fullName evidence="2">Uncharacterized protein</fullName>
    </submittedName>
</protein>
<proteinExistence type="predicted"/>
<feature type="region of interest" description="Disordered" evidence="1">
    <location>
        <begin position="128"/>
        <end position="149"/>
    </location>
</feature>
<evidence type="ECO:0000313" key="2">
    <source>
        <dbReference type="EMBL" id="KOX73178.1"/>
    </source>
</evidence>
<feature type="compositionally biased region" description="Polar residues" evidence="1">
    <location>
        <begin position="131"/>
        <end position="149"/>
    </location>
</feature>
<name>A0A0N0U4V4_9HYME</name>
<dbReference type="EMBL" id="KQ435803">
    <property type="protein sequence ID" value="KOX73178.1"/>
    <property type="molecule type" value="Genomic_DNA"/>
</dbReference>
<dbReference type="AlphaFoldDB" id="A0A0N0U4V4"/>
<evidence type="ECO:0000313" key="3">
    <source>
        <dbReference type="Proteomes" id="UP000053105"/>
    </source>
</evidence>
<feature type="compositionally biased region" description="Low complexity" evidence="1">
    <location>
        <begin position="339"/>
        <end position="348"/>
    </location>
</feature>
<reference evidence="2 3" key="1">
    <citation type="submission" date="2015-07" db="EMBL/GenBank/DDBJ databases">
        <title>The genome of Melipona quadrifasciata.</title>
        <authorList>
            <person name="Pan H."/>
            <person name="Kapheim K."/>
        </authorList>
    </citation>
    <scope>NUCLEOTIDE SEQUENCE [LARGE SCALE GENOMIC DNA]</scope>
    <source>
        <strain evidence="2">0111107301</strain>
        <tissue evidence="2">Whole body</tissue>
    </source>
</reference>
<feature type="region of interest" description="Disordered" evidence="1">
    <location>
        <begin position="18"/>
        <end position="101"/>
    </location>
</feature>
<feature type="region of interest" description="Disordered" evidence="1">
    <location>
        <begin position="295"/>
        <end position="348"/>
    </location>
</feature>
<feature type="compositionally biased region" description="Polar residues" evidence="1">
    <location>
        <begin position="315"/>
        <end position="332"/>
    </location>
</feature>